<dbReference type="AlphaFoldDB" id="A0A935K1N3"/>
<dbReference type="NCBIfam" id="TIGR00254">
    <property type="entry name" value="GGDEF"/>
    <property type="match status" value="1"/>
</dbReference>
<dbReference type="InterPro" id="IPR043128">
    <property type="entry name" value="Rev_trsase/Diguanyl_cyclase"/>
</dbReference>
<dbReference type="InterPro" id="IPR029787">
    <property type="entry name" value="Nucleotide_cyclase"/>
</dbReference>
<dbReference type="InterPro" id="IPR052163">
    <property type="entry name" value="DGC-Regulatory_Protein"/>
</dbReference>
<dbReference type="Gene3D" id="3.30.70.270">
    <property type="match status" value="1"/>
</dbReference>
<dbReference type="InterPro" id="IPR000160">
    <property type="entry name" value="GGDEF_dom"/>
</dbReference>
<reference evidence="2 3" key="1">
    <citation type="submission" date="2020-10" db="EMBL/GenBank/DDBJ databases">
        <title>Connecting structure to function with the recovery of over 1000 high-quality activated sludge metagenome-assembled genomes encoding full-length rRNA genes using long-read sequencing.</title>
        <authorList>
            <person name="Singleton C.M."/>
            <person name="Petriglieri F."/>
            <person name="Kristensen J.M."/>
            <person name="Kirkegaard R.H."/>
            <person name="Michaelsen T.Y."/>
            <person name="Andersen M.H."/>
            <person name="Karst S.M."/>
            <person name="Dueholm M.S."/>
            <person name="Nielsen P.H."/>
            <person name="Albertsen M."/>
        </authorList>
    </citation>
    <scope>NUCLEOTIDE SEQUENCE [LARGE SCALE GENOMIC DNA]</scope>
    <source>
        <strain evidence="2">EsbW_18-Q3-R4-48_BATAC.463</strain>
    </source>
</reference>
<sequence>MGELRLLFIDLDRFKLVNDTLGHHVGDELIEVAKRLQESVRDSDVVARLGGDEFVSC</sequence>
<dbReference type="SUPFAM" id="SSF55073">
    <property type="entry name" value="Nucleotide cyclase"/>
    <property type="match status" value="1"/>
</dbReference>
<dbReference type="PANTHER" id="PTHR46663:SF3">
    <property type="entry name" value="SLL0267 PROTEIN"/>
    <property type="match status" value="1"/>
</dbReference>
<evidence type="ECO:0000313" key="3">
    <source>
        <dbReference type="Proteomes" id="UP000739411"/>
    </source>
</evidence>
<evidence type="ECO:0000259" key="1">
    <source>
        <dbReference type="PROSITE" id="PS50887"/>
    </source>
</evidence>
<name>A0A935K1N3_9RHOO</name>
<comment type="caution">
    <text evidence="2">The sequence shown here is derived from an EMBL/GenBank/DDBJ whole genome shotgun (WGS) entry which is preliminary data.</text>
</comment>
<proteinExistence type="predicted"/>
<organism evidence="2 3">
    <name type="scientific">Candidatus Dechloromonas phosphorivorans</name>
    <dbReference type="NCBI Taxonomy" id="2899244"/>
    <lineage>
        <taxon>Bacteria</taxon>
        <taxon>Pseudomonadati</taxon>
        <taxon>Pseudomonadota</taxon>
        <taxon>Betaproteobacteria</taxon>
        <taxon>Rhodocyclales</taxon>
        <taxon>Azonexaceae</taxon>
        <taxon>Dechloromonas</taxon>
    </lineage>
</organism>
<dbReference type="PANTHER" id="PTHR46663">
    <property type="entry name" value="DIGUANYLATE CYCLASE DGCT-RELATED"/>
    <property type="match status" value="1"/>
</dbReference>
<dbReference type="Pfam" id="PF00990">
    <property type="entry name" value="GGDEF"/>
    <property type="match status" value="1"/>
</dbReference>
<dbReference type="PROSITE" id="PS50887">
    <property type="entry name" value="GGDEF"/>
    <property type="match status" value="1"/>
</dbReference>
<dbReference type="EMBL" id="JADJMS010000052">
    <property type="protein sequence ID" value="MBK7417475.1"/>
    <property type="molecule type" value="Genomic_DNA"/>
</dbReference>
<accession>A0A935K1N3</accession>
<evidence type="ECO:0000313" key="2">
    <source>
        <dbReference type="EMBL" id="MBK7417475.1"/>
    </source>
</evidence>
<dbReference type="Proteomes" id="UP000739411">
    <property type="component" value="Unassembled WGS sequence"/>
</dbReference>
<gene>
    <name evidence="2" type="ORF">IPJ38_22700</name>
</gene>
<protein>
    <submittedName>
        <fullName evidence="2">Diguanylate cyclase</fullName>
    </submittedName>
</protein>
<dbReference type="CDD" id="cd01949">
    <property type="entry name" value="GGDEF"/>
    <property type="match status" value="1"/>
</dbReference>
<feature type="domain" description="GGDEF" evidence="1">
    <location>
        <begin position="2"/>
        <end position="57"/>
    </location>
</feature>